<keyword evidence="6" id="KW-1015">Disulfide bond</keyword>
<dbReference type="PANTHER" id="PTHR11567">
    <property type="entry name" value="ACID PHOSPHATASE-RELATED"/>
    <property type="match status" value="1"/>
</dbReference>
<dbReference type="EC" id="3.1.3.2" evidence="3"/>
<dbReference type="Pfam" id="PF00328">
    <property type="entry name" value="His_Phos_2"/>
    <property type="match status" value="1"/>
</dbReference>
<gene>
    <name evidence="8" type="primary">WBGene00111620</name>
</gene>
<dbReference type="SUPFAM" id="SSF53254">
    <property type="entry name" value="Phosphoglycerate mutase-like"/>
    <property type="match status" value="1"/>
</dbReference>
<evidence type="ECO:0000256" key="5">
    <source>
        <dbReference type="ARBA" id="ARBA00022801"/>
    </source>
</evidence>
<evidence type="ECO:0000256" key="7">
    <source>
        <dbReference type="ARBA" id="ARBA00023180"/>
    </source>
</evidence>
<sequence>MFIPVSDRSPGRPGVVITSGGGGRGHDHLVTDSAAERGTNGRRKRKAAPSANSFRQYYTKQGLLTDKMKSNEIYIRSSPKRRVLMSASAFSAAFTGTRTRMPPIFTTANDEDEKVLTVHESLQYNCKVLARHNISDQPLCNSTLLKEQFVKEYPDCTNYTYSIVEAAISEIHATGAKLDSALEKCARGDGPKIQFKALSAKAGVDADFDIERAREVIGPLMSIVSKNVDDAVKSDTIEGMKEDAPVRIYYTHDHVILAVAQALGIISEFDGRKPEFSSAIAIETWSSSEGFDIKIVMKNGLDSPFKSVAKFRFLDFKTRITPYTEVDQNGIQWDEQVKKVYTLVQFGKDTGSESTFSPTIPRLRTTSDKGQSLTYEILLVALMVLGVVGVLVKRRNTYTRIVYCEFALRWRCFTDSIPEGLGRSPRRSSPNKLQPILIMPHHPVAATVAAVEVAEAKVHIAEDHPVAAVVHHEEKKHGHH</sequence>
<keyword evidence="4" id="KW-0732">Signal</keyword>
<evidence type="ECO:0000313" key="9">
    <source>
        <dbReference type="Proteomes" id="UP000005239"/>
    </source>
</evidence>
<evidence type="ECO:0000256" key="6">
    <source>
        <dbReference type="ARBA" id="ARBA00023157"/>
    </source>
</evidence>
<protein>
    <recommendedName>
        <fullName evidence="3">acid phosphatase</fullName>
        <ecNumber evidence="3">3.1.3.2</ecNumber>
    </recommendedName>
</protein>
<comment type="catalytic activity">
    <reaction evidence="1">
        <text>a phosphate monoester + H2O = an alcohol + phosphate</text>
        <dbReference type="Rhea" id="RHEA:15017"/>
        <dbReference type="ChEBI" id="CHEBI:15377"/>
        <dbReference type="ChEBI" id="CHEBI:30879"/>
        <dbReference type="ChEBI" id="CHEBI:43474"/>
        <dbReference type="ChEBI" id="CHEBI:67140"/>
        <dbReference type="EC" id="3.1.3.2"/>
    </reaction>
</comment>
<evidence type="ECO:0000256" key="3">
    <source>
        <dbReference type="ARBA" id="ARBA00012646"/>
    </source>
</evidence>
<evidence type="ECO:0000256" key="1">
    <source>
        <dbReference type="ARBA" id="ARBA00000032"/>
    </source>
</evidence>
<accession>A0A2A6CP81</accession>
<dbReference type="Proteomes" id="UP000005239">
    <property type="component" value="Unassembled WGS sequence"/>
</dbReference>
<evidence type="ECO:0000256" key="2">
    <source>
        <dbReference type="ARBA" id="ARBA00005375"/>
    </source>
</evidence>
<dbReference type="CDD" id="cd07061">
    <property type="entry name" value="HP_HAP_like"/>
    <property type="match status" value="1"/>
</dbReference>
<evidence type="ECO:0000256" key="4">
    <source>
        <dbReference type="ARBA" id="ARBA00022729"/>
    </source>
</evidence>
<keyword evidence="9" id="KW-1185">Reference proteome</keyword>
<reference evidence="8" key="2">
    <citation type="submission" date="2022-06" db="UniProtKB">
        <authorList>
            <consortium name="EnsemblMetazoa"/>
        </authorList>
    </citation>
    <scope>IDENTIFICATION</scope>
    <source>
        <strain evidence="8">PS312</strain>
    </source>
</reference>
<organism evidence="8 9">
    <name type="scientific">Pristionchus pacificus</name>
    <name type="common">Parasitic nematode worm</name>
    <dbReference type="NCBI Taxonomy" id="54126"/>
    <lineage>
        <taxon>Eukaryota</taxon>
        <taxon>Metazoa</taxon>
        <taxon>Ecdysozoa</taxon>
        <taxon>Nematoda</taxon>
        <taxon>Chromadorea</taxon>
        <taxon>Rhabditida</taxon>
        <taxon>Rhabditina</taxon>
        <taxon>Diplogasteromorpha</taxon>
        <taxon>Diplogasteroidea</taxon>
        <taxon>Neodiplogasteridae</taxon>
        <taxon>Pristionchus</taxon>
    </lineage>
</organism>
<dbReference type="GO" id="GO:0016791">
    <property type="term" value="F:phosphatase activity"/>
    <property type="evidence" value="ECO:0000318"/>
    <property type="project" value="GO_Central"/>
</dbReference>
<dbReference type="EnsemblMetazoa" id="PPA22066.1">
    <property type="protein sequence ID" value="PPA22066.1"/>
    <property type="gene ID" value="WBGene00111620"/>
</dbReference>
<proteinExistence type="inferred from homology"/>
<dbReference type="GO" id="GO:0003993">
    <property type="term" value="F:acid phosphatase activity"/>
    <property type="evidence" value="ECO:0007669"/>
    <property type="project" value="UniProtKB-EC"/>
</dbReference>
<dbReference type="Gene3D" id="3.40.50.1240">
    <property type="entry name" value="Phosphoglycerate mutase-like"/>
    <property type="match status" value="1"/>
</dbReference>
<comment type="similarity">
    <text evidence="2">Belongs to the histidine acid phosphatase family.</text>
</comment>
<dbReference type="InterPro" id="IPR029033">
    <property type="entry name" value="His_PPase_superfam"/>
</dbReference>
<reference evidence="9" key="1">
    <citation type="journal article" date="2008" name="Nat. Genet.">
        <title>The Pristionchus pacificus genome provides a unique perspective on nematode lifestyle and parasitism.</title>
        <authorList>
            <person name="Dieterich C."/>
            <person name="Clifton S.W."/>
            <person name="Schuster L.N."/>
            <person name="Chinwalla A."/>
            <person name="Delehaunty K."/>
            <person name="Dinkelacker I."/>
            <person name="Fulton L."/>
            <person name="Fulton R."/>
            <person name="Godfrey J."/>
            <person name="Minx P."/>
            <person name="Mitreva M."/>
            <person name="Roeseler W."/>
            <person name="Tian H."/>
            <person name="Witte H."/>
            <person name="Yang S.P."/>
            <person name="Wilson R.K."/>
            <person name="Sommer R.J."/>
        </authorList>
    </citation>
    <scope>NUCLEOTIDE SEQUENCE [LARGE SCALE GENOMIC DNA]</scope>
    <source>
        <strain evidence="9">PS312</strain>
    </source>
</reference>
<accession>A0A8R1YKG1</accession>
<dbReference type="PANTHER" id="PTHR11567:SF211">
    <property type="entry name" value="PROSTATIC ACID PHOSPHATASE"/>
    <property type="match status" value="1"/>
</dbReference>
<dbReference type="InterPro" id="IPR000560">
    <property type="entry name" value="His_Pase_clade-2"/>
</dbReference>
<keyword evidence="5" id="KW-0378">Hydrolase</keyword>
<dbReference type="AlphaFoldDB" id="A0A2A6CP81"/>
<name>A0A2A6CP81_PRIPA</name>
<evidence type="ECO:0000313" key="8">
    <source>
        <dbReference type="EnsemblMetazoa" id="PPA22066.1"/>
    </source>
</evidence>
<dbReference type="InterPro" id="IPR050645">
    <property type="entry name" value="Histidine_acid_phosphatase"/>
</dbReference>
<keyword evidence="7" id="KW-0325">Glycoprotein</keyword>